<dbReference type="PANTHER" id="PTHR48100:SF1">
    <property type="entry name" value="HISTIDINE PHOSPHATASE FAMILY PROTEIN-RELATED"/>
    <property type="match status" value="1"/>
</dbReference>
<proteinExistence type="predicted"/>
<accession>A0A0F9VVW0</accession>
<dbReference type="Pfam" id="PF00300">
    <property type="entry name" value="His_Phos_1"/>
    <property type="match status" value="1"/>
</dbReference>
<dbReference type="PANTHER" id="PTHR48100">
    <property type="entry name" value="BROAD-SPECIFICITY PHOSPHATASE YOR283W-RELATED"/>
    <property type="match status" value="1"/>
</dbReference>
<name>A0A0F9VVW0_9ZZZZ</name>
<dbReference type="InterPro" id="IPR050275">
    <property type="entry name" value="PGM_Phosphatase"/>
</dbReference>
<protein>
    <recommendedName>
        <fullName evidence="2">Histidine phosphatase family protein</fullName>
    </recommendedName>
</protein>
<dbReference type="SUPFAM" id="SSF53254">
    <property type="entry name" value="Phosphoglycerate mutase-like"/>
    <property type="match status" value="1"/>
</dbReference>
<dbReference type="InterPro" id="IPR029033">
    <property type="entry name" value="His_PPase_superfam"/>
</dbReference>
<dbReference type="AlphaFoldDB" id="A0A0F9VVW0"/>
<dbReference type="GO" id="GO:0016791">
    <property type="term" value="F:phosphatase activity"/>
    <property type="evidence" value="ECO:0007669"/>
    <property type="project" value="TreeGrafter"/>
</dbReference>
<gene>
    <name evidence="1" type="ORF">LCGC14_0090130</name>
</gene>
<evidence type="ECO:0008006" key="2">
    <source>
        <dbReference type="Google" id="ProtNLM"/>
    </source>
</evidence>
<dbReference type="PIRSF" id="PIRSF000709">
    <property type="entry name" value="6PFK_2-Ptase"/>
    <property type="match status" value="1"/>
</dbReference>
<evidence type="ECO:0000313" key="1">
    <source>
        <dbReference type="EMBL" id="KKO04113.1"/>
    </source>
</evidence>
<dbReference type="InterPro" id="IPR013078">
    <property type="entry name" value="His_Pase_superF_clade-1"/>
</dbReference>
<sequence>MTVQLDFLRHGETELGGGLRGSLDDPLTASGWQQMDQAVAVASGWQGIVSSPLQRCARFAEHLAEQRGLPIEYNADLRELHFGEWEGKHPRDLMLTQADELGRFWADPYGYTPPGAEPMRDFAARIDAGLRVLHEAHAGQRLLVVSHAGVMRLLLARARGMKPATLLQVVVGYAELARLKYDPQQGLSEVMG</sequence>
<dbReference type="Gene3D" id="3.40.50.1240">
    <property type="entry name" value="Phosphoglycerate mutase-like"/>
    <property type="match status" value="1"/>
</dbReference>
<dbReference type="EMBL" id="LAZR01000024">
    <property type="protein sequence ID" value="KKO04113.1"/>
    <property type="molecule type" value="Genomic_DNA"/>
</dbReference>
<dbReference type="GO" id="GO:0005737">
    <property type="term" value="C:cytoplasm"/>
    <property type="evidence" value="ECO:0007669"/>
    <property type="project" value="TreeGrafter"/>
</dbReference>
<dbReference type="CDD" id="cd07067">
    <property type="entry name" value="HP_PGM_like"/>
    <property type="match status" value="1"/>
</dbReference>
<dbReference type="SMART" id="SM00855">
    <property type="entry name" value="PGAM"/>
    <property type="match status" value="1"/>
</dbReference>
<comment type="caution">
    <text evidence="1">The sequence shown here is derived from an EMBL/GenBank/DDBJ whole genome shotgun (WGS) entry which is preliminary data.</text>
</comment>
<organism evidence="1">
    <name type="scientific">marine sediment metagenome</name>
    <dbReference type="NCBI Taxonomy" id="412755"/>
    <lineage>
        <taxon>unclassified sequences</taxon>
        <taxon>metagenomes</taxon>
        <taxon>ecological metagenomes</taxon>
    </lineage>
</organism>
<reference evidence="1" key="1">
    <citation type="journal article" date="2015" name="Nature">
        <title>Complex archaea that bridge the gap between prokaryotes and eukaryotes.</title>
        <authorList>
            <person name="Spang A."/>
            <person name="Saw J.H."/>
            <person name="Jorgensen S.L."/>
            <person name="Zaremba-Niedzwiedzka K."/>
            <person name="Martijn J."/>
            <person name="Lind A.E."/>
            <person name="van Eijk R."/>
            <person name="Schleper C."/>
            <person name="Guy L."/>
            <person name="Ettema T.J."/>
        </authorList>
    </citation>
    <scope>NUCLEOTIDE SEQUENCE</scope>
</reference>